<gene>
    <name evidence="9" type="ORF">BDW59DRAFT_170007</name>
</gene>
<name>A0ABR4ISX5_9EURO</name>
<keyword evidence="10" id="KW-1185">Reference proteome</keyword>
<dbReference type="InterPro" id="IPR017972">
    <property type="entry name" value="Cyt_P450_CS"/>
</dbReference>
<keyword evidence="5 8" id="KW-0560">Oxidoreductase</keyword>
<reference evidence="9 10" key="1">
    <citation type="submission" date="2024-07" db="EMBL/GenBank/DDBJ databases">
        <title>Section-level genome sequencing and comparative genomics of Aspergillus sections Usti and Cavernicolus.</title>
        <authorList>
            <consortium name="Lawrence Berkeley National Laboratory"/>
            <person name="Nybo J.L."/>
            <person name="Vesth T.C."/>
            <person name="Theobald S."/>
            <person name="Frisvad J.C."/>
            <person name="Larsen T.O."/>
            <person name="Kjaerboelling I."/>
            <person name="Rothschild-Mancinelli K."/>
            <person name="Lyhne E.K."/>
            <person name="Kogle M.E."/>
            <person name="Barry K."/>
            <person name="Clum A."/>
            <person name="Na H."/>
            <person name="Ledsgaard L."/>
            <person name="Lin J."/>
            <person name="Lipzen A."/>
            <person name="Kuo A."/>
            <person name="Riley R."/>
            <person name="Mondo S."/>
            <person name="LaButti K."/>
            <person name="Haridas S."/>
            <person name="Pangalinan J."/>
            <person name="Salamov A.A."/>
            <person name="Simmons B.A."/>
            <person name="Magnuson J.K."/>
            <person name="Chen J."/>
            <person name="Drula E."/>
            <person name="Henrissat B."/>
            <person name="Wiebenga A."/>
            <person name="Lubbers R.J."/>
            <person name="Gomes A.C."/>
            <person name="Makela M.R."/>
            <person name="Stajich J."/>
            <person name="Grigoriev I.V."/>
            <person name="Mortensen U.H."/>
            <person name="De vries R.P."/>
            <person name="Baker S.E."/>
            <person name="Andersen M.R."/>
        </authorList>
    </citation>
    <scope>NUCLEOTIDE SEQUENCE [LARGE SCALE GENOMIC DNA]</scope>
    <source>
        <strain evidence="9 10">CBS 600.67</strain>
    </source>
</reference>
<keyword evidence="7 8" id="KW-0503">Monooxygenase</keyword>
<evidence type="ECO:0000256" key="8">
    <source>
        <dbReference type="RuleBase" id="RU000461"/>
    </source>
</evidence>
<dbReference type="SUPFAM" id="SSF48264">
    <property type="entry name" value="Cytochrome P450"/>
    <property type="match status" value="1"/>
</dbReference>
<keyword evidence="4 8" id="KW-0479">Metal-binding</keyword>
<dbReference type="PRINTS" id="PR00464">
    <property type="entry name" value="EP450II"/>
</dbReference>
<dbReference type="Proteomes" id="UP001610335">
    <property type="component" value="Unassembled WGS sequence"/>
</dbReference>
<evidence type="ECO:0000256" key="6">
    <source>
        <dbReference type="ARBA" id="ARBA00023004"/>
    </source>
</evidence>
<evidence type="ECO:0000256" key="4">
    <source>
        <dbReference type="ARBA" id="ARBA00022723"/>
    </source>
</evidence>
<proteinExistence type="inferred from homology"/>
<dbReference type="InterPro" id="IPR047146">
    <property type="entry name" value="Cyt_P450_E_CYP52_fungi"/>
</dbReference>
<dbReference type="PROSITE" id="PS00086">
    <property type="entry name" value="CYTOCHROME_P450"/>
    <property type="match status" value="1"/>
</dbReference>
<evidence type="ECO:0000313" key="9">
    <source>
        <dbReference type="EMBL" id="KAL2830860.1"/>
    </source>
</evidence>
<keyword evidence="6 8" id="KW-0408">Iron</keyword>
<dbReference type="InterPro" id="IPR002974">
    <property type="entry name" value="Cyt_P450_E_CYP52_ascomycetes"/>
</dbReference>
<dbReference type="Pfam" id="PF00067">
    <property type="entry name" value="p450"/>
    <property type="match status" value="1"/>
</dbReference>
<evidence type="ECO:0000256" key="2">
    <source>
        <dbReference type="ARBA" id="ARBA00010617"/>
    </source>
</evidence>
<evidence type="ECO:0000256" key="1">
    <source>
        <dbReference type="ARBA" id="ARBA00001971"/>
    </source>
</evidence>
<protein>
    <submittedName>
        <fullName evidence="9">Cytochrome P450</fullName>
    </submittedName>
</protein>
<organism evidence="9 10">
    <name type="scientific">Aspergillus cavernicola</name>
    <dbReference type="NCBI Taxonomy" id="176166"/>
    <lineage>
        <taxon>Eukaryota</taxon>
        <taxon>Fungi</taxon>
        <taxon>Dikarya</taxon>
        <taxon>Ascomycota</taxon>
        <taxon>Pezizomycotina</taxon>
        <taxon>Eurotiomycetes</taxon>
        <taxon>Eurotiomycetidae</taxon>
        <taxon>Eurotiales</taxon>
        <taxon>Aspergillaceae</taxon>
        <taxon>Aspergillus</taxon>
        <taxon>Aspergillus subgen. Nidulantes</taxon>
    </lineage>
</organism>
<dbReference type="PRINTS" id="PR00385">
    <property type="entry name" value="P450"/>
</dbReference>
<evidence type="ECO:0000313" key="10">
    <source>
        <dbReference type="Proteomes" id="UP001610335"/>
    </source>
</evidence>
<accession>A0ABR4ISX5</accession>
<dbReference type="CDD" id="cd11063">
    <property type="entry name" value="CYP52"/>
    <property type="match status" value="1"/>
</dbReference>
<dbReference type="InterPro" id="IPR002402">
    <property type="entry name" value="Cyt_P450_E_grp-II"/>
</dbReference>
<dbReference type="Gene3D" id="1.10.630.10">
    <property type="entry name" value="Cytochrome P450"/>
    <property type="match status" value="1"/>
</dbReference>
<evidence type="ECO:0000256" key="3">
    <source>
        <dbReference type="ARBA" id="ARBA00022617"/>
    </source>
</evidence>
<dbReference type="InterPro" id="IPR036396">
    <property type="entry name" value="Cyt_P450_sf"/>
</dbReference>
<evidence type="ECO:0000256" key="5">
    <source>
        <dbReference type="ARBA" id="ARBA00023002"/>
    </source>
</evidence>
<dbReference type="EMBL" id="JBFXLS010000011">
    <property type="protein sequence ID" value="KAL2830860.1"/>
    <property type="molecule type" value="Genomic_DNA"/>
</dbReference>
<evidence type="ECO:0000256" key="7">
    <source>
        <dbReference type="ARBA" id="ARBA00023033"/>
    </source>
</evidence>
<sequence length="506" mass="56665">MENSSSTDFWGPSVVTWFNTAPSSALRTHESPRWYPHKDPILGLDVLYDLAMAVFNHRFLEFTAELISRYGGTITYLTLGRQAIYTIDPVNVHAMLTDRTRYQDFGVGSRKQSLKPLLGSGIFTSDGAIWKHHRSMIRPFLSRVQTAEVDVFEIHLQTLFQTLPADGSTVDLQRAFNAMTLDISTHLFLGTSTNVLSSLFHPTSDPSHTRGQQFAAAFDYAQRAISGIDDFGLSGLLWKLVFGDKKLDQSVETVHSFIDDIIEQQLGLSKLNSNSSNKGQNFFSDLLKQGRSKEDIKYDVLNLLLAGKDSNASFLTSVWYVLSQRPDLCAKIREEINTILHGNPATLEDLSKFTYLTMVLQEVLRLYPPVAVNQRTAEVDTVLPHGGGADGESPLRVPRGASVGYSVYAMHRLPEYFGDDVDEFRPERWLDIKPKAAYMPFHAGPRTCLGQHLSMCLAKYSTIRILQHYARVENRNVEPWQEKLGLNCSSRHGALVGLTVSSSLEA</sequence>
<keyword evidence="3 8" id="KW-0349">Heme</keyword>
<comment type="cofactor">
    <cofactor evidence="1">
        <name>heme</name>
        <dbReference type="ChEBI" id="CHEBI:30413"/>
    </cofactor>
</comment>
<dbReference type="PRINTS" id="PR01239">
    <property type="entry name" value="EP450IICYP52"/>
</dbReference>
<comment type="similarity">
    <text evidence="2 8">Belongs to the cytochrome P450 family.</text>
</comment>
<comment type="caution">
    <text evidence="9">The sequence shown here is derived from an EMBL/GenBank/DDBJ whole genome shotgun (WGS) entry which is preliminary data.</text>
</comment>
<dbReference type="PANTHER" id="PTHR24287">
    <property type="entry name" value="P450, PUTATIVE (EUROFUNG)-RELATED"/>
    <property type="match status" value="1"/>
</dbReference>
<dbReference type="PANTHER" id="PTHR24287:SF17">
    <property type="entry name" value="P450, PUTATIVE (EUROFUNG)-RELATED"/>
    <property type="match status" value="1"/>
</dbReference>
<dbReference type="InterPro" id="IPR001128">
    <property type="entry name" value="Cyt_P450"/>
</dbReference>